<dbReference type="InterPro" id="IPR029045">
    <property type="entry name" value="ClpP/crotonase-like_dom_sf"/>
</dbReference>
<dbReference type="Gene3D" id="3.90.226.10">
    <property type="entry name" value="2-enoyl-CoA Hydratase, Chain A, domain 1"/>
    <property type="match status" value="1"/>
</dbReference>
<organism evidence="1 2">
    <name type="scientific">Virgibacillus massiliensis</name>
    <dbReference type="NCBI Taxonomy" id="1462526"/>
    <lineage>
        <taxon>Bacteria</taxon>
        <taxon>Bacillati</taxon>
        <taxon>Bacillota</taxon>
        <taxon>Bacilli</taxon>
        <taxon>Bacillales</taxon>
        <taxon>Bacillaceae</taxon>
        <taxon>Virgibacillus</taxon>
    </lineage>
</organism>
<proteinExistence type="predicted"/>
<evidence type="ECO:0000313" key="2">
    <source>
        <dbReference type="Proteomes" id="UP000028875"/>
    </source>
</evidence>
<dbReference type="STRING" id="1462526.BN990_02379"/>
<protein>
    <submittedName>
        <fullName evidence="1">Translocation-enhancing protein TepA</fullName>
    </submittedName>
</protein>
<comment type="caution">
    <text evidence="1">The sequence shown here is derived from an EMBL/GenBank/DDBJ whole genome shotgun (WGS) entry which is preliminary data.</text>
</comment>
<dbReference type="Pfam" id="PF00574">
    <property type="entry name" value="CLP_protease"/>
    <property type="match status" value="1"/>
</dbReference>
<evidence type="ECO:0000313" key="1">
    <source>
        <dbReference type="EMBL" id="CDQ40061.1"/>
    </source>
</evidence>
<dbReference type="InterPro" id="IPR023562">
    <property type="entry name" value="ClpP/TepA"/>
</dbReference>
<dbReference type="OrthoDB" id="1705851at2"/>
<accession>A0A024QDP9</accession>
<reference evidence="1 2" key="1">
    <citation type="submission" date="2014-03" db="EMBL/GenBank/DDBJ databases">
        <authorList>
            <person name="Urmite Genomes U."/>
        </authorList>
    </citation>
    <scope>NUCLEOTIDE SEQUENCE [LARGE SCALE GENOMIC DNA]</scope>
    <source>
        <strain evidence="1 2">Vm-5</strain>
    </source>
</reference>
<sequence>MNKEPEKKDDQNQENNSSALVQKIQQLGQSNVPQAPDSNIHVLSIIGQVEGHVQLPPQNKTTKYEHLLPQLVAIEQNPKIEGVIILLNTVGGDVEAGLALSEMIASISKPTVSIVLGGGHSIGVPIAVATNYSFIAPTATMTIHPVRLTGLVIGVPQTFEYLDEMQNRVVDFVVNHSNIKEEKFKDLMFAKGNLTRDIGTNVVGKDAVEYGLIDGVGGVKEAMEKVNELIKENGNGNQEAQVIQ</sequence>
<name>A0A024QDP9_9BACI</name>
<dbReference type="EMBL" id="CCDP010000001">
    <property type="protein sequence ID" value="CDQ40061.1"/>
    <property type="molecule type" value="Genomic_DNA"/>
</dbReference>
<keyword evidence="2" id="KW-1185">Reference proteome</keyword>
<dbReference type="AlphaFoldDB" id="A0A024QDP9"/>
<dbReference type="eggNOG" id="COG0740">
    <property type="taxonomic scope" value="Bacteria"/>
</dbReference>
<dbReference type="RefSeq" id="WP_021291523.1">
    <property type="nucleotide sequence ID" value="NZ_BNER01000004.1"/>
</dbReference>
<dbReference type="Proteomes" id="UP000028875">
    <property type="component" value="Unassembled WGS sequence"/>
</dbReference>
<dbReference type="SUPFAM" id="SSF52096">
    <property type="entry name" value="ClpP/crotonase"/>
    <property type="match status" value="1"/>
</dbReference>
<gene>
    <name evidence="1" type="primary">tepA</name>
    <name evidence="1" type="ORF">BN990_02379</name>
</gene>
<reference evidence="2" key="2">
    <citation type="submission" date="2014-05" db="EMBL/GenBank/DDBJ databases">
        <title>Draft genome sequence of Virgibacillus massiliensis Vm-5.</title>
        <authorList>
            <person name="Khelaifia S."/>
            <person name="Croce O."/>
            <person name="Lagier J.C."/>
            <person name="Raoult D."/>
        </authorList>
    </citation>
    <scope>NUCLEOTIDE SEQUENCE [LARGE SCALE GENOMIC DNA]</scope>
    <source>
        <strain evidence="2">Vm-5</strain>
    </source>
</reference>